<keyword evidence="9" id="KW-0472">Membrane</keyword>
<evidence type="ECO:0000256" key="2">
    <source>
        <dbReference type="ARBA" id="ARBA00012438"/>
    </source>
</evidence>
<keyword evidence="7" id="KW-0067">ATP-binding</keyword>
<dbReference type="KEGG" id="kan:IMCC3317_39960"/>
<keyword evidence="4 12" id="KW-0808">Transferase</keyword>
<evidence type="ECO:0000259" key="10">
    <source>
        <dbReference type="Pfam" id="PF02518"/>
    </source>
</evidence>
<evidence type="ECO:0000259" key="11">
    <source>
        <dbReference type="Pfam" id="PF07730"/>
    </source>
</evidence>
<dbReference type="GO" id="GO:0000155">
    <property type="term" value="F:phosphorelay sensor kinase activity"/>
    <property type="evidence" value="ECO:0007669"/>
    <property type="project" value="InterPro"/>
</dbReference>
<dbReference type="InterPro" id="IPR036890">
    <property type="entry name" value="HATPase_C_sf"/>
</dbReference>
<dbReference type="Pfam" id="PF02518">
    <property type="entry name" value="HATPase_c"/>
    <property type="match status" value="1"/>
</dbReference>
<dbReference type="OrthoDB" id="9778366at2"/>
<dbReference type="EMBL" id="CP019288">
    <property type="protein sequence ID" value="QHI38602.1"/>
    <property type="molecule type" value="Genomic_DNA"/>
</dbReference>
<evidence type="ECO:0000313" key="13">
    <source>
        <dbReference type="Proteomes" id="UP000464657"/>
    </source>
</evidence>
<keyword evidence="9" id="KW-1133">Transmembrane helix</keyword>
<keyword evidence="13" id="KW-1185">Reference proteome</keyword>
<keyword evidence="5" id="KW-0547">Nucleotide-binding</keyword>
<feature type="domain" description="Histidine kinase/HSP90-like ATPase" evidence="10">
    <location>
        <begin position="164"/>
        <end position="246"/>
    </location>
</feature>
<sequence>METWQKPETIILWIIIVGLFLVVLLTTIIFLVRAIFKKIIKAKENEARTQLAYQQNLLETTIKTQEIERHRIAADIHDGLIGKLTAIKMQQEINQQDQKTIDALHESINIARRISHDLSPPLIEYTKLPELIKEILYPWEQHLLITAIYDIRQETNDTDDFKVQITRIIQEIITNIIKHANATQAVVHLKQTKNYMALLISDNGNGYDVEKNSKGLGTKNIETRVQYLKGIYKVTSELKKGTTNLFLFKN</sequence>
<evidence type="ECO:0000256" key="9">
    <source>
        <dbReference type="SAM" id="Phobius"/>
    </source>
</evidence>
<dbReference type="RefSeq" id="WP_160131145.1">
    <property type="nucleotide sequence ID" value="NZ_CP019288.1"/>
</dbReference>
<reference evidence="12 13" key="1">
    <citation type="journal article" date="2013" name="Int. J. Syst. Evol. Microbiol.">
        <title>Kordia antarctica sp. nov., isolated from Antarctic seawater.</title>
        <authorList>
            <person name="Baek K."/>
            <person name="Choi A."/>
            <person name="Kang I."/>
            <person name="Lee K."/>
            <person name="Cho J.C."/>
        </authorList>
    </citation>
    <scope>NUCLEOTIDE SEQUENCE [LARGE SCALE GENOMIC DNA]</scope>
    <source>
        <strain evidence="12 13">IMCC3317</strain>
    </source>
</reference>
<dbReference type="EC" id="2.7.13.3" evidence="2"/>
<evidence type="ECO:0000256" key="5">
    <source>
        <dbReference type="ARBA" id="ARBA00022741"/>
    </source>
</evidence>
<evidence type="ECO:0000313" key="12">
    <source>
        <dbReference type="EMBL" id="QHI38602.1"/>
    </source>
</evidence>
<evidence type="ECO:0000256" key="3">
    <source>
        <dbReference type="ARBA" id="ARBA00022553"/>
    </source>
</evidence>
<feature type="domain" description="Signal transduction histidine kinase subgroup 3 dimerisation and phosphoacceptor" evidence="11">
    <location>
        <begin position="68"/>
        <end position="114"/>
    </location>
</feature>
<dbReference type="InterPro" id="IPR011712">
    <property type="entry name" value="Sig_transdc_His_kin_sub3_dim/P"/>
</dbReference>
<evidence type="ECO:0000256" key="8">
    <source>
        <dbReference type="ARBA" id="ARBA00023012"/>
    </source>
</evidence>
<dbReference type="GO" id="GO:0005524">
    <property type="term" value="F:ATP binding"/>
    <property type="evidence" value="ECO:0007669"/>
    <property type="project" value="UniProtKB-KW"/>
</dbReference>
<organism evidence="12 13">
    <name type="scientific">Kordia antarctica</name>
    <dbReference type="NCBI Taxonomy" id="1218801"/>
    <lineage>
        <taxon>Bacteria</taxon>
        <taxon>Pseudomonadati</taxon>
        <taxon>Bacteroidota</taxon>
        <taxon>Flavobacteriia</taxon>
        <taxon>Flavobacteriales</taxon>
        <taxon>Flavobacteriaceae</taxon>
        <taxon>Kordia</taxon>
    </lineage>
</organism>
<evidence type="ECO:0000256" key="4">
    <source>
        <dbReference type="ARBA" id="ARBA00022679"/>
    </source>
</evidence>
<name>A0A7L4ZPP5_9FLAO</name>
<keyword evidence="9" id="KW-0812">Transmembrane</keyword>
<keyword evidence="6 12" id="KW-0418">Kinase</keyword>
<comment type="catalytic activity">
    <reaction evidence="1">
        <text>ATP + protein L-histidine = ADP + protein N-phospho-L-histidine.</text>
        <dbReference type="EC" id="2.7.13.3"/>
    </reaction>
</comment>
<dbReference type="AlphaFoldDB" id="A0A7L4ZPP5"/>
<dbReference type="InterPro" id="IPR050482">
    <property type="entry name" value="Sensor_HK_TwoCompSys"/>
</dbReference>
<feature type="transmembrane region" description="Helical" evidence="9">
    <location>
        <begin position="12"/>
        <end position="36"/>
    </location>
</feature>
<dbReference type="Gene3D" id="1.20.5.1930">
    <property type="match status" value="1"/>
</dbReference>
<evidence type="ECO:0000256" key="7">
    <source>
        <dbReference type="ARBA" id="ARBA00022840"/>
    </source>
</evidence>
<dbReference type="PANTHER" id="PTHR24421">
    <property type="entry name" value="NITRATE/NITRITE SENSOR PROTEIN NARX-RELATED"/>
    <property type="match status" value="1"/>
</dbReference>
<gene>
    <name evidence="12" type="primary">degS_4</name>
    <name evidence="12" type="ORF">IMCC3317_39960</name>
</gene>
<dbReference type="PANTHER" id="PTHR24421:SF10">
    <property type="entry name" value="NITRATE_NITRITE SENSOR PROTEIN NARQ"/>
    <property type="match status" value="1"/>
</dbReference>
<dbReference type="Gene3D" id="3.30.565.10">
    <property type="entry name" value="Histidine kinase-like ATPase, C-terminal domain"/>
    <property type="match status" value="1"/>
</dbReference>
<evidence type="ECO:0000256" key="6">
    <source>
        <dbReference type="ARBA" id="ARBA00022777"/>
    </source>
</evidence>
<proteinExistence type="predicted"/>
<keyword evidence="3" id="KW-0597">Phosphoprotein</keyword>
<accession>A0A7L4ZPP5</accession>
<evidence type="ECO:0000256" key="1">
    <source>
        <dbReference type="ARBA" id="ARBA00000085"/>
    </source>
</evidence>
<dbReference type="GO" id="GO:0016020">
    <property type="term" value="C:membrane"/>
    <property type="evidence" value="ECO:0007669"/>
    <property type="project" value="InterPro"/>
</dbReference>
<dbReference type="InterPro" id="IPR003594">
    <property type="entry name" value="HATPase_dom"/>
</dbReference>
<protein>
    <recommendedName>
        <fullName evidence="2">histidine kinase</fullName>
        <ecNumber evidence="2">2.7.13.3</ecNumber>
    </recommendedName>
</protein>
<keyword evidence="8" id="KW-0902">Two-component regulatory system</keyword>
<dbReference type="GO" id="GO:0046983">
    <property type="term" value="F:protein dimerization activity"/>
    <property type="evidence" value="ECO:0007669"/>
    <property type="project" value="InterPro"/>
</dbReference>
<dbReference type="Pfam" id="PF07730">
    <property type="entry name" value="HisKA_3"/>
    <property type="match status" value="1"/>
</dbReference>
<dbReference type="Proteomes" id="UP000464657">
    <property type="component" value="Chromosome"/>
</dbReference>
<dbReference type="SUPFAM" id="SSF55874">
    <property type="entry name" value="ATPase domain of HSP90 chaperone/DNA topoisomerase II/histidine kinase"/>
    <property type="match status" value="1"/>
</dbReference>